<reference evidence="2 3" key="1">
    <citation type="journal article" date="2024" name="J Genomics">
        <title>Draft genome sequencing and assembly of Favolaschia claudopus CIRM-BRFM 2984 isolated from oak limbs.</title>
        <authorList>
            <person name="Navarro D."/>
            <person name="Drula E."/>
            <person name="Chaduli D."/>
            <person name="Cazenave R."/>
            <person name="Ahrendt S."/>
            <person name="Wang J."/>
            <person name="Lipzen A."/>
            <person name="Daum C."/>
            <person name="Barry K."/>
            <person name="Grigoriev I.V."/>
            <person name="Favel A."/>
            <person name="Rosso M.N."/>
            <person name="Martin F."/>
        </authorList>
    </citation>
    <scope>NUCLEOTIDE SEQUENCE [LARGE SCALE GENOMIC DNA]</scope>
    <source>
        <strain evidence="2 3">CIRM-BRFM 2984</strain>
    </source>
</reference>
<comment type="caution">
    <text evidence="2">The sequence shown here is derived from an EMBL/GenBank/DDBJ whole genome shotgun (WGS) entry which is preliminary data.</text>
</comment>
<gene>
    <name evidence="2" type="ORF">R3P38DRAFT_3207002</name>
</gene>
<accession>A0AAW0AL02</accession>
<dbReference type="AlphaFoldDB" id="A0AAW0AL02"/>
<name>A0AAW0AL02_9AGAR</name>
<dbReference type="Proteomes" id="UP001362999">
    <property type="component" value="Unassembled WGS sequence"/>
</dbReference>
<evidence type="ECO:0000313" key="3">
    <source>
        <dbReference type="Proteomes" id="UP001362999"/>
    </source>
</evidence>
<proteinExistence type="predicted"/>
<organism evidence="2 3">
    <name type="scientific">Favolaschia claudopus</name>
    <dbReference type="NCBI Taxonomy" id="2862362"/>
    <lineage>
        <taxon>Eukaryota</taxon>
        <taxon>Fungi</taxon>
        <taxon>Dikarya</taxon>
        <taxon>Basidiomycota</taxon>
        <taxon>Agaricomycotina</taxon>
        <taxon>Agaricomycetes</taxon>
        <taxon>Agaricomycetidae</taxon>
        <taxon>Agaricales</taxon>
        <taxon>Marasmiineae</taxon>
        <taxon>Mycenaceae</taxon>
        <taxon>Favolaschia</taxon>
    </lineage>
</organism>
<keyword evidence="3" id="KW-1185">Reference proteome</keyword>
<protein>
    <submittedName>
        <fullName evidence="2">Uncharacterized protein</fullName>
    </submittedName>
</protein>
<sequence>MYIKIPKPAPAPTKKRAPKPTEDDTLQKGPFILPMSAFYLDLLSAIATELPCLVENINQSKIMWKTKKPLTGDKYPLGKAVGYAAMVEEVKGKAERVVILFMPPPNKPWRNQWCLWETEEAPPPAFDYSELERAGPSGSIAEQKMSFNTSTRTERAKLEETYPIGNDPRWPNLRIYQQPGTGYFFELNTSRLGVWAASMSQKLTDEHTAPASRFFDAQHRIKSIPPMPSALPSSVETAVIPLAPGIPAAPAPAPATAPAPASAPSLSMTDIFLASLMSGGLILPFPPRWSPNRAVPLRRQSNATMSRLSLDQFCDFYGLAEGDASLLKDVGFRSGDKTTSTLDNELQKAGFTIFSWRRVHNANVRFKGDLASGV</sequence>
<evidence type="ECO:0000256" key="1">
    <source>
        <dbReference type="SAM" id="MobiDB-lite"/>
    </source>
</evidence>
<feature type="region of interest" description="Disordered" evidence="1">
    <location>
        <begin position="1"/>
        <end position="26"/>
    </location>
</feature>
<dbReference type="EMBL" id="JAWWNJ010000059">
    <property type="protein sequence ID" value="KAK7013591.1"/>
    <property type="molecule type" value="Genomic_DNA"/>
</dbReference>
<evidence type="ECO:0000313" key="2">
    <source>
        <dbReference type="EMBL" id="KAK7013591.1"/>
    </source>
</evidence>